<dbReference type="PANTHER" id="PTHR44757:SF2">
    <property type="entry name" value="BIOFILM ARCHITECTURE MAINTENANCE PROTEIN MBAA"/>
    <property type="match status" value="1"/>
</dbReference>
<protein>
    <recommendedName>
        <fullName evidence="5">PAS domain S-box protein</fullName>
    </recommendedName>
</protein>
<dbReference type="RefSeq" id="WP_108950574.1">
    <property type="nucleotide sequence ID" value="NZ_CP022187.1"/>
</dbReference>
<dbReference type="PANTHER" id="PTHR44757">
    <property type="entry name" value="DIGUANYLATE CYCLASE DGCP"/>
    <property type="match status" value="1"/>
</dbReference>
<dbReference type="InterPro" id="IPR000700">
    <property type="entry name" value="PAS-assoc_C"/>
</dbReference>
<dbReference type="Gene3D" id="3.30.450.40">
    <property type="match status" value="1"/>
</dbReference>
<feature type="domain" description="PAC" evidence="2">
    <location>
        <begin position="85"/>
        <end position="138"/>
    </location>
</feature>
<evidence type="ECO:0008006" key="5">
    <source>
        <dbReference type="Google" id="ProtNLM"/>
    </source>
</evidence>
<dbReference type="SMART" id="SM00091">
    <property type="entry name" value="PAS"/>
    <property type="match status" value="2"/>
</dbReference>
<dbReference type="InterPro" id="IPR052155">
    <property type="entry name" value="Biofilm_reg_signaling"/>
</dbReference>
<keyword evidence="4" id="KW-1185">Reference proteome</keyword>
<evidence type="ECO:0000259" key="2">
    <source>
        <dbReference type="PROSITE" id="PS50113"/>
    </source>
</evidence>
<dbReference type="SUPFAM" id="SSF55781">
    <property type="entry name" value="GAF domain-like"/>
    <property type="match status" value="1"/>
</dbReference>
<dbReference type="KEGG" id="acom:CEW83_17950"/>
<dbReference type="SUPFAM" id="SSF55785">
    <property type="entry name" value="PYP-like sensor domain (PAS domain)"/>
    <property type="match status" value="2"/>
</dbReference>
<dbReference type="InterPro" id="IPR003018">
    <property type="entry name" value="GAF"/>
</dbReference>
<dbReference type="CDD" id="cd00130">
    <property type="entry name" value="PAS"/>
    <property type="match status" value="2"/>
</dbReference>
<dbReference type="Proteomes" id="UP000244930">
    <property type="component" value="Chromosome"/>
</dbReference>
<dbReference type="PROSITE" id="PS50113">
    <property type="entry name" value="PAC"/>
    <property type="match status" value="1"/>
</dbReference>
<dbReference type="Pfam" id="PF13426">
    <property type="entry name" value="PAS_9"/>
    <property type="match status" value="1"/>
</dbReference>
<dbReference type="InterPro" id="IPR013656">
    <property type="entry name" value="PAS_4"/>
</dbReference>
<proteinExistence type="predicted"/>
<reference evidence="3 4" key="1">
    <citation type="submission" date="2017-06" db="EMBL/GenBank/DDBJ databases">
        <title>Azoarcus.</title>
        <authorList>
            <person name="Woo J.-H."/>
            <person name="Kim H.-S."/>
        </authorList>
    </citation>
    <scope>NUCLEOTIDE SEQUENCE [LARGE SCALE GENOMIC DNA]</scope>
    <source>
        <strain evidence="3 4">TSPY31</strain>
    </source>
</reference>
<dbReference type="Pfam" id="PF13185">
    <property type="entry name" value="GAF_2"/>
    <property type="match status" value="1"/>
</dbReference>
<dbReference type="AlphaFoldDB" id="A0A2U8GWR4"/>
<dbReference type="InterPro" id="IPR029016">
    <property type="entry name" value="GAF-like_dom_sf"/>
</dbReference>
<dbReference type="Pfam" id="PF08448">
    <property type="entry name" value="PAS_4"/>
    <property type="match status" value="1"/>
</dbReference>
<dbReference type="PROSITE" id="PS50112">
    <property type="entry name" value="PAS"/>
    <property type="match status" value="1"/>
</dbReference>
<dbReference type="NCBIfam" id="TIGR00229">
    <property type="entry name" value="sensory_box"/>
    <property type="match status" value="2"/>
</dbReference>
<dbReference type="EMBL" id="CP022187">
    <property type="protein sequence ID" value="AWI76875.1"/>
    <property type="molecule type" value="Genomic_DNA"/>
</dbReference>
<dbReference type="InterPro" id="IPR035965">
    <property type="entry name" value="PAS-like_dom_sf"/>
</dbReference>
<dbReference type="InterPro" id="IPR000014">
    <property type="entry name" value="PAS"/>
</dbReference>
<sequence>MNTTAPPEGDPINALRLATPLAGASDLVFLKDREGVFLACNARVASVFGLPEAEVLGKCDYDLLRPELAESIRAEDCAVMRSGQPAGHSDWIDFADGHRELLETVKMPMFGADGELLGVLGVARDVTALHQAQERLAEREEVYGAIVNQALDSILLFDADSGAVLEFNEAAHRNFGYGRDVFDKLNLSDFGAALDQAQLVTHIRQVIAQGEGVFTTQYRNRSGELRDVRVSARALALRGRHCVSTVWSDVTASARSQRMLELSNSTLERVARGEALSDTLLYVTTLLEQQNPDMLCSILLMDEEGTHLLTRVGPSLPEAYCEAINGAHIGPAAGSCGTAAFTAQSVFVSDIEHSPLWVDYAEIALAHGLRACWSVPLLATDGRVLGTFAAYYRTPREAAEHERQQFDSISQLLSIALERHRESSRLAASVEEMRRWYAVTLGRESRVLELKDEVNALLLRLGEPPRYGSEPK</sequence>
<gene>
    <name evidence="3" type="ORF">CEW83_17950</name>
</gene>
<evidence type="ECO:0000313" key="3">
    <source>
        <dbReference type="EMBL" id="AWI76875.1"/>
    </source>
</evidence>
<accession>A0A2U8GWR4</accession>
<name>A0A2U8GWR4_9RHOO</name>
<dbReference type="SMART" id="SM00065">
    <property type="entry name" value="GAF"/>
    <property type="match status" value="1"/>
</dbReference>
<evidence type="ECO:0000313" key="4">
    <source>
        <dbReference type="Proteomes" id="UP000244930"/>
    </source>
</evidence>
<dbReference type="Gene3D" id="3.30.450.20">
    <property type="entry name" value="PAS domain"/>
    <property type="match status" value="2"/>
</dbReference>
<evidence type="ECO:0000259" key="1">
    <source>
        <dbReference type="PROSITE" id="PS50112"/>
    </source>
</evidence>
<organism evidence="3 4">
    <name type="scientific">Parazoarcus communis</name>
    <dbReference type="NCBI Taxonomy" id="41977"/>
    <lineage>
        <taxon>Bacteria</taxon>
        <taxon>Pseudomonadati</taxon>
        <taxon>Pseudomonadota</taxon>
        <taxon>Betaproteobacteria</taxon>
        <taxon>Rhodocyclales</taxon>
        <taxon>Zoogloeaceae</taxon>
        <taxon>Parazoarcus</taxon>
    </lineage>
</organism>
<feature type="domain" description="PAS" evidence="1">
    <location>
        <begin position="13"/>
        <end position="83"/>
    </location>
</feature>